<feature type="coiled-coil region" evidence="5">
    <location>
        <begin position="68"/>
        <end position="95"/>
    </location>
</feature>
<dbReference type="InterPro" id="IPR010445">
    <property type="entry name" value="LapA_dom"/>
</dbReference>
<keyword evidence="3 6" id="KW-1133">Transmembrane helix</keyword>
<feature type="domain" description="Lipopolysaccharide assembly protein A" evidence="7">
    <location>
        <begin position="26"/>
        <end position="88"/>
    </location>
</feature>
<name>Q8KNA7_PSEAI</name>
<accession>Q8KNA7</accession>
<evidence type="ECO:0000256" key="6">
    <source>
        <dbReference type="SAM" id="Phobius"/>
    </source>
</evidence>
<evidence type="ECO:0000256" key="4">
    <source>
        <dbReference type="ARBA" id="ARBA00023136"/>
    </source>
</evidence>
<feature type="transmembrane region" description="Helical" evidence="6">
    <location>
        <begin position="7"/>
        <end position="25"/>
    </location>
</feature>
<protein>
    <submittedName>
        <fullName evidence="8">ORF_3; hypothetical orfA</fullName>
    </submittedName>
</protein>
<reference evidence="8" key="1">
    <citation type="journal article" date="2002" name="J. Bacteriol.">
        <title>Genetic variation at the O-antigen biosynthetic locus in Pseudomonas aeruginosa.</title>
        <authorList>
            <person name="Raymond C.K."/>
            <person name="Sims E.H."/>
            <person name="Kas A."/>
            <person name="Spencer D.H."/>
            <person name="Kutyavin T.V."/>
            <person name="Ivey R.G."/>
            <person name="Zhou Y."/>
            <person name="Kaul R."/>
            <person name="Clendenning J.B."/>
            <person name="Olson M.V."/>
        </authorList>
    </citation>
    <scope>NUCLEOTIDE SEQUENCE</scope>
</reference>
<evidence type="ECO:0000313" key="8">
    <source>
        <dbReference type="EMBL" id="AAM27584.1"/>
    </source>
</evidence>
<sequence>MLWIKRVLLGCGLLFVALFVILLTVENQQTTHFKLLGFYSPEFSIVLYMTLAFVLGGFFGLLIGMPLVARMRVRLGAIRKELAKAQRESDLLQAKLIAYSGGTVNSPLSGESV</sequence>
<evidence type="ECO:0000256" key="2">
    <source>
        <dbReference type="ARBA" id="ARBA00022692"/>
    </source>
</evidence>
<organism evidence="8">
    <name type="scientific">Pseudomonas aeruginosa</name>
    <dbReference type="NCBI Taxonomy" id="287"/>
    <lineage>
        <taxon>Bacteria</taxon>
        <taxon>Pseudomonadati</taxon>
        <taxon>Pseudomonadota</taxon>
        <taxon>Gammaproteobacteria</taxon>
        <taxon>Pseudomonadales</taxon>
        <taxon>Pseudomonadaceae</taxon>
        <taxon>Pseudomonas</taxon>
    </lineage>
</organism>
<keyword evidence="4 6" id="KW-0472">Membrane</keyword>
<dbReference type="Pfam" id="PF06305">
    <property type="entry name" value="LapA_dom"/>
    <property type="match status" value="1"/>
</dbReference>
<evidence type="ECO:0000256" key="5">
    <source>
        <dbReference type="SAM" id="Coils"/>
    </source>
</evidence>
<proteinExistence type="predicted"/>
<dbReference type="AlphaFoldDB" id="Q8KNA7"/>
<dbReference type="EMBL" id="AF498403">
    <property type="protein sequence ID" value="AAM27584.1"/>
    <property type="molecule type" value="Genomic_DNA"/>
</dbReference>
<evidence type="ECO:0000256" key="1">
    <source>
        <dbReference type="ARBA" id="ARBA00022475"/>
    </source>
</evidence>
<evidence type="ECO:0000256" key="3">
    <source>
        <dbReference type="ARBA" id="ARBA00022989"/>
    </source>
</evidence>
<feature type="transmembrane region" description="Helical" evidence="6">
    <location>
        <begin position="45"/>
        <end position="69"/>
    </location>
</feature>
<dbReference type="GO" id="GO:0005886">
    <property type="term" value="C:plasma membrane"/>
    <property type="evidence" value="ECO:0007669"/>
    <property type="project" value="InterPro"/>
</dbReference>
<keyword evidence="2 6" id="KW-0812">Transmembrane</keyword>
<keyword evidence="5" id="KW-0175">Coiled coil</keyword>
<evidence type="ECO:0000259" key="7">
    <source>
        <dbReference type="Pfam" id="PF06305"/>
    </source>
</evidence>
<keyword evidence="1" id="KW-1003">Cell membrane</keyword>
<dbReference type="RefSeq" id="WP_071537073.1">
    <property type="nucleotide sequence ID" value="NZ_JANGZV010000018.1"/>
</dbReference>